<dbReference type="CDD" id="cd06060">
    <property type="entry name" value="misato"/>
    <property type="match status" value="1"/>
</dbReference>
<keyword evidence="11" id="KW-1185">Reference proteome</keyword>
<accession>A0A452GBM4</accession>
<keyword evidence="6" id="KW-0496">Mitochondrion</keyword>
<evidence type="ECO:0000259" key="9">
    <source>
        <dbReference type="Pfam" id="PF14881"/>
    </source>
</evidence>
<dbReference type="AlphaFoldDB" id="A0A452GBM4"/>
<reference evidence="10" key="3">
    <citation type="submission" date="2025-09" db="UniProtKB">
        <authorList>
            <consortium name="Ensembl"/>
        </authorList>
    </citation>
    <scope>IDENTIFICATION</scope>
</reference>
<name>A0A452GBM4_CAPHI</name>
<dbReference type="Pfam" id="PF14881">
    <property type="entry name" value="Tubulin_3"/>
    <property type="match status" value="1"/>
</dbReference>
<dbReference type="InterPro" id="IPR029209">
    <property type="entry name" value="DML1/Misato_tubulin"/>
</dbReference>
<dbReference type="PANTHER" id="PTHR13391:SF0">
    <property type="entry name" value="PROTEIN MISATO HOMOLOG 1"/>
    <property type="match status" value="1"/>
</dbReference>
<evidence type="ECO:0000256" key="5">
    <source>
        <dbReference type="ARBA" id="ARBA00022490"/>
    </source>
</evidence>
<proteinExistence type="inferred from homology"/>
<reference evidence="10" key="2">
    <citation type="submission" date="2025-08" db="UniProtKB">
        <authorList>
            <consortium name="Ensembl"/>
        </authorList>
    </citation>
    <scope>IDENTIFICATION</scope>
</reference>
<dbReference type="GO" id="GO:0005739">
    <property type="term" value="C:mitochondrion"/>
    <property type="evidence" value="ECO:0007669"/>
    <property type="project" value="UniProtKB-SubCell"/>
</dbReference>
<reference evidence="10 11" key="1">
    <citation type="submission" date="2016-04" db="EMBL/GenBank/DDBJ databases">
        <title>Polished mammalian reference genomes with single-molecule sequencing and chromosome conformation capture applied to the Capra hircus genome.</title>
        <authorList>
            <person name="Bickhart D.M."/>
            <person name="Koren S."/>
            <person name="Rosen B."/>
            <person name="Hastie A."/>
            <person name="Liachko I."/>
            <person name="Sullivan S.T."/>
            <person name="Burton J."/>
            <person name="Sayre B.L."/>
            <person name="Huson H.J."/>
            <person name="Lee J."/>
            <person name="Lam E."/>
            <person name="Kelley C.M."/>
            <person name="Hutchison J.L."/>
            <person name="Zhou Y."/>
            <person name="Sun J."/>
            <person name="Crisa A."/>
            <person name="Schwartz J.C."/>
            <person name="Hammond J.A."/>
            <person name="Schroeder S.G."/>
            <person name="Liu G.E."/>
            <person name="Dunham M."/>
            <person name="Shendure J."/>
            <person name="Sonstegard T.S."/>
            <person name="Phillippy A.M."/>
            <person name="Van Tassell C.P."/>
            <person name="Smith T.P."/>
        </authorList>
    </citation>
    <scope>NUCLEOTIDE SEQUENCE [LARGE SCALE GENOMIC DNA]</scope>
</reference>
<comment type="function">
    <text evidence="7">Involved in the regulation of mitochondrial distribution and morphology. Required for mitochondrial fusion and mitochondrial network formation.</text>
</comment>
<evidence type="ECO:0000256" key="7">
    <source>
        <dbReference type="ARBA" id="ARBA00045225"/>
    </source>
</evidence>
<evidence type="ECO:0000313" key="11">
    <source>
        <dbReference type="Proteomes" id="UP000291000"/>
    </source>
</evidence>
<dbReference type="Pfam" id="PF10644">
    <property type="entry name" value="Misat_Tub_SegII"/>
    <property type="match status" value="1"/>
</dbReference>
<sequence>MAGGAREVLTLQLGHFAGFVGAHWWNQQDAALCRPTDAKEPPGELCPDVLYRTGRTLHGQETYTPRLILMDLKGSLSSLKQEGGLYRDKQLDAAIAWQGKLTTHKEELHPKNPYLQDLLSAEGVLSSDGTWRVKSIPNGKGLPPFTNGRTPKPVMPTEGSIRVWSDFLRVHLHPRSICMIHKYNHDGYELWWWWGGELEKPPSSCPLPPFTSLQGFQILCDLHDGFSGLGAKAAELLQDEYSGRGIITWGLLPGPYRLGELQKNIYRLLNTAFGLVHLSAHSSLVCPLSLGGSLGLRPEPPVSFPLLQYDAALPFHCGAILATALDTVTVPYRLRSSPVSMVHLADMLNFSGKKVVTAGATIPFPLVPSQSLPDALMQLGEATPWTPLSACGDPSGTCCFAQSVVLRGLDRARHTSQLTPGTPLPSPLHACTTGEEVLAQYLQQQQPRVRSSSHLLLTPCKVVPPYPSLFSSSLSRHGSVLDGLPTGTAVESIPVLGALCSSSSLNRALGDLAKDLSKLDLRRWASFMDAGVEQDDLEETLQELRSLAQCYESGGGRLVD</sequence>
<dbReference type="SUPFAM" id="SSF52490">
    <property type="entry name" value="Tubulin nucleotide-binding domain-like"/>
    <property type="match status" value="1"/>
</dbReference>
<evidence type="ECO:0000313" key="10">
    <source>
        <dbReference type="Ensembl" id="ENSCHIP00000033862.1"/>
    </source>
</evidence>
<evidence type="ECO:0000256" key="4">
    <source>
        <dbReference type="ARBA" id="ARBA00017321"/>
    </source>
</evidence>
<dbReference type="PANTHER" id="PTHR13391">
    <property type="entry name" value="MITOCHONDRIAL DISTRIBUTION REGULATOR MISATO"/>
    <property type="match status" value="1"/>
</dbReference>
<comment type="subcellular location">
    <subcellularLocation>
        <location evidence="2">Cytoplasm</location>
    </subcellularLocation>
    <subcellularLocation>
        <location evidence="1">Mitochondrion</location>
    </subcellularLocation>
</comment>
<dbReference type="Proteomes" id="UP000291000">
    <property type="component" value="Chromosome 3"/>
</dbReference>
<evidence type="ECO:0000256" key="6">
    <source>
        <dbReference type="ARBA" id="ARBA00023128"/>
    </source>
</evidence>
<evidence type="ECO:0000256" key="2">
    <source>
        <dbReference type="ARBA" id="ARBA00004496"/>
    </source>
</evidence>
<dbReference type="InterPro" id="IPR049942">
    <property type="entry name" value="DML1/Misato"/>
</dbReference>
<comment type="similarity">
    <text evidence="3">Belongs to the misato family.</text>
</comment>
<evidence type="ECO:0000259" key="8">
    <source>
        <dbReference type="Pfam" id="PF10644"/>
    </source>
</evidence>
<evidence type="ECO:0000256" key="1">
    <source>
        <dbReference type="ARBA" id="ARBA00004173"/>
    </source>
</evidence>
<dbReference type="Bgee" id="ENSCHIG00000027233">
    <property type="expression patterns" value="Expressed in adrenal gland and 18 other cell types or tissues"/>
</dbReference>
<protein>
    <recommendedName>
        <fullName evidence="4">Protein misato homolog 1</fullName>
    </recommendedName>
</protein>
<feature type="domain" description="DML1/Misato tubulin" evidence="9">
    <location>
        <begin position="212"/>
        <end position="334"/>
    </location>
</feature>
<evidence type="ECO:0000256" key="3">
    <source>
        <dbReference type="ARBA" id="ARBA00008507"/>
    </source>
</evidence>
<dbReference type="InterPro" id="IPR036525">
    <property type="entry name" value="Tubulin/FtsZ_GTPase_sf"/>
</dbReference>
<keyword evidence="5" id="KW-0963">Cytoplasm</keyword>
<dbReference type="GeneTree" id="ENSGT00530000064067"/>
<gene>
    <name evidence="10" type="primary">MSTO1</name>
</gene>
<dbReference type="InterPro" id="IPR019605">
    <property type="entry name" value="Misato_II_tubulin-like"/>
</dbReference>
<dbReference type="Gene3D" id="3.40.50.1440">
    <property type="entry name" value="Tubulin/FtsZ, GTPase domain"/>
    <property type="match status" value="1"/>
</dbReference>
<feature type="domain" description="Misato Segment II tubulin-like" evidence="8">
    <location>
        <begin position="6"/>
        <end position="118"/>
    </location>
</feature>
<dbReference type="Ensembl" id="ENSCHIT00000041742.1">
    <property type="protein sequence ID" value="ENSCHIP00000033862.1"/>
    <property type="gene ID" value="ENSCHIG00000027233.1"/>
</dbReference>
<organism evidence="10 11">
    <name type="scientific">Capra hircus</name>
    <name type="common">Goat</name>
    <dbReference type="NCBI Taxonomy" id="9925"/>
    <lineage>
        <taxon>Eukaryota</taxon>
        <taxon>Metazoa</taxon>
        <taxon>Chordata</taxon>
        <taxon>Craniata</taxon>
        <taxon>Vertebrata</taxon>
        <taxon>Euteleostomi</taxon>
        <taxon>Mammalia</taxon>
        <taxon>Eutheria</taxon>
        <taxon>Laurasiatheria</taxon>
        <taxon>Artiodactyla</taxon>
        <taxon>Ruminantia</taxon>
        <taxon>Pecora</taxon>
        <taxon>Bovidae</taxon>
        <taxon>Caprinae</taxon>
        <taxon>Capra</taxon>
    </lineage>
</organism>
<dbReference type="EMBL" id="LWLT01000004">
    <property type="status" value="NOT_ANNOTATED_CDS"/>
    <property type="molecule type" value="Genomic_DNA"/>
</dbReference>
<dbReference type="GO" id="GO:0007005">
    <property type="term" value="P:mitochondrion organization"/>
    <property type="evidence" value="ECO:0007669"/>
    <property type="project" value="InterPro"/>
</dbReference>